<dbReference type="AlphaFoldDB" id="A0A9Q0SC65"/>
<comment type="caution">
    <text evidence="2">The sequence shown here is derived from an EMBL/GenBank/DDBJ whole genome shotgun (WGS) entry which is preliminary data.</text>
</comment>
<reference evidence="2" key="2">
    <citation type="journal article" date="2023" name="Int. J. Mol. Sci.">
        <title>De Novo Assembly and Annotation of 11 Diverse Shrub Willow (Salix) Genomes Reveals Novel Gene Organization in Sex-Linked Regions.</title>
        <authorList>
            <person name="Hyden B."/>
            <person name="Feng K."/>
            <person name="Yates T.B."/>
            <person name="Jawdy S."/>
            <person name="Cereghino C."/>
            <person name="Smart L.B."/>
            <person name="Muchero W."/>
        </authorList>
    </citation>
    <scope>NUCLEOTIDE SEQUENCE [LARGE SCALE GENOMIC DNA]</scope>
    <source>
        <tissue evidence="2">Shoot tip</tissue>
    </source>
</reference>
<organism evidence="2 3">
    <name type="scientific">Salix viminalis</name>
    <name type="common">Common osier</name>
    <name type="synonym">Basket willow</name>
    <dbReference type="NCBI Taxonomy" id="40686"/>
    <lineage>
        <taxon>Eukaryota</taxon>
        <taxon>Viridiplantae</taxon>
        <taxon>Streptophyta</taxon>
        <taxon>Embryophyta</taxon>
        <taxon>Tracheophyta</taxon>
        <taxon>Spermatophyta</taxon>
        <taxon>Magnoliopsida</taxon>
        <taxon>eudicotyledons</taxon>
        <taxon>Gunneridae</taxon>
        <taxon>Pentapetalae</taxon>
        <taxon>rosids</taxon>
        <taxon>fabids</taxon>
        <taxon>Malpighiales</taxon>
        <taxon>Salicaceae</taxon>
        <taxon>Saliceae</taxon>
        <taxon>Salix</taxon>
    </lineage>
</organism>
<reference evidence="2" key="1">
    <citation type="submission" date="2022-11" db="EMBL/GenBank/DDBJ databases">
        <authorList>
            <person name="Hyden B.L."/>
            <person name="Feng K."/>
            <person name="Yates T."/>
            <person name="Jawdy S."/>
            <person name="Smart L.B."/>
            <person name="Muchero W."/>
        </authorList>
    </citation>
    <scope>NUCLEOTIDE SEQUENCE</scope>
    <source>
        <tissue evidence="2">Shoot tip</tissue>
    </source>
</reference>
<dbReference type="EMBL" id="JAPFFL010000018">
    <property type="protein sequence ID" value="KAJ6672077.1"/>
    <property type="molecule type" value="Genomic_DNA"/>
</dbReference>
<keyword evidence="3" id="KW-1185">Reference proteome</keyword>
<protein>
    <submittedName>
        <fullName evidence="2">PAR1 PROTEIN</fullName>
    </submittedName>
</protein>
<dbReference type="Proteomes" id="UP001151529">
    <property type="component" value="Chromosome 12"/>
</dbReference>
<evidence type="ECO:0000256" key="1">
    <source>
        <dbReference type="SAM" id="SignalP"/>
    </source>
</evidence>
<evidence type="ECO:0000313" key="2">
    <source>
        <dbReference type="EMBL" id="KAJ6672077.1"/>
    </source>
</evidence>
<sequence length="177" mass="18787">MAPSLNILSVMAIALVICVQGTLGEIACEHLDQDTCAYAISSAGKRCVLEKTDECIKACGLDRKSLGISTDSLLESSFAQQLCSPQCYDSCPNVVDLYFNLAAAEGVFLPKLCEAQEGSARRGLMADIKSSGFVAPGQLHPVKYTVAPAPIKPVKYTVAPAPVEPLKYTVVPAMSPY</sequence>
<name>A0A9Q0SC65_SALVM</name>
<evidence type="ECO:0000313" key="3">
    <source>
        <dbReference type="Proteomes" id="UP001151529"/>
    </source>
</evidence>
<gene>
    <name evidence="2" type="ORF">OIU85_013428</name>
</gene>
<keyword evidence="1" id="KW-0732">Signal</keyword>
<dbReference type="Pfam" id="PF06521">
    <property type="entry name" value="PAR1"/>
    <property type="match status" value="2"/>
</dbReference>
<feature type="chain" id="PRO_5040478422" evidence="1">
    <location>
        <begin position="25"/>
        <end position="177"/>
    </location>
</feature>
<accession>A0A9Q0SC65</accession>
<dbReference type="PANTHER" id="PTHR33649">
    <property type="entry name" value="PAR1 PROTEIN"/>
    <property type="match status" value="1"/>
</dbReference>
<proteinExistence type="predicted"/>
<dbReference type="OrthoDB" id="772928at2759"/>
<dbReference type="PANTHER" id="PTHR33649:SF2">
    <property type="entry name" value="PAR1 PROTEIN"/>
    <property type="match status" value="1"/>
</dbReference>
<dbReference type="InterPro" id="IPR009489">
    <property type="entry name" value="PAR1"/>
</dbReference>
<feature type="signal peptide" evidence="1">
    <location>
        <begin position="1"/>
        <end position="24"/>
    </location>
</feature>